<proteinExistence type="predicted"/>
<organism evidence="2">
    <name type="scientific">marine metagenome</name>
    <dbReference type="NCBI Taxonomy" id="408172"/>
    <lineage>
        <taxon>unclassified sequences</taxon>
        <taxon>metagenomes</taxon>
        <taxon>ecological metagenomes</taxon>
    </lineage>
</organism>
<sequence length="100" mass="10955">MDGKEHFFSIRDLERGIPRELTPGVSTRIFVGEQAMLSVVSIEADTRGKVHSHPEEQWGYLLEGSGIRIQDGREHAVTAGDFWRTPPGVPHGFIGGESGA</sequence>
<protein>
    <recommendedName>
        <fullName evidence="1">Cupin type-2 domain-containing protein</fullName>
    </recommendedName>
</protein>
<dbReference type="InterPro" id="IPR011051">
    <property type="entry name" value="RmlC_Cupin_sf"/>
</dbReference>
<evidence type="ECO:0000313" key="2">
    <source>
        <dbReference type="EMBL" id="SVC75372.1"/>
    </source>
</evidence>
<gene>
    <name evidence="2" type="ORF">METZ01_LOCUS328226</name>
</gene>
<evidence type="ECO:0000259" key="1">
    <source>
        <dbReference type="Pfam" id="PF07883"/>
    </source>
</evidence>
<name>A0A382PTR1_9ZZZZ</name>
<dbReference type="InterPro" id="IPR013096">
    <property type="entry name" value="Cupin_2"/>
</dbReference>
<dbReference type="SUPFAM" id="SSF51182">
    <property type="entry name" value="RmlC-like cupins"/>
    <property type="match status" value="1"/>
</dbReference>
<dbReference type="InterPro" id="IPR052535">
    <property type="entry name" value="Bacilysin_H2HPP_isomerase"/>
</dbReference>
<reference evidence="2" key="1">
    <citation type="submission" date="2018-05" db="EMBL/GenBank/DDBJ databases">
        <authorList>
            <person name="Lanie J.A."/>
            <person name="Ng W.-L."/>
            <person name="Kazmierczak K.M."/>
            <person name="Andrzejewski T.M."/>
            <person name="Davidsen T.M."/>
            <person name="Wayne K.J."/>
            <person name="Tettelin H."/>
            <person name="Glass J.I."/>
            <person name="Rusch D."/>
            <person name="Podicherti R."/>
            <person name="Tsui H.-C.T."/>
            <person name="Winkler M.E."/>
        </authorList>
    </citation>
    <scope>NUCLEOTIDE SEQUENCE</scope>
</reference>
<dbReference type="PANTHER" id="PTHR40112">
    <property type="entry name" value="H2HPP ISOMERASE"/>
    <property type="match status" value="1"/>
</dbReference>
<dbReference type="InterPro" id="IPR014710">
    <property type="entry name" value="RmlC-like_jellyroll"/>
</dbReference>
<dbReference type="EMBL" id="UINC01108916">
    <property type="protein sequence ID" value="SVC75372.1"/>
    <property type="molecule type" value="Genomic_DNA"/>
</dbReference>
<dbReference type="Pfam" id="PF07883">
    <property type="entry name" value="Cupin_2"/>
    <property type="match status" value="1"/>
</dbReference>
<dbReference type="AlphaFoldDB" id="A0A382PTR1"/>
<dbReference type="PANTHER" id="PTHR40112:SF1">
    <property type="entry name" value="H2HPP ISOMERASE"/>
    <property type="match status" value="1"/>
</dbReference>
<feature type="domain" description="Cupin type-2" evidence="1">
    <location>
        <begin position="39"/>
        <end position="94"/>
    </location>
</feature>
<accession>A0A382PTR1</accession>
<dbReference type="Gene3D" id="2.60.120.10">
    <property type="entry name" value="Jelly Rolls"/>
    <property type="match status" value="1"/>
</dbReference>
<feature type="non-terminal residue" evidence="2">
    <location>
        <position position="100"/>
    </location>
</feature>